<dbReference type="Pfam" id="PF08241">
    <property type="entry name" value="Methyltransf_11"/>
    <property type="match status" value="1"/>
</dbReference>
<dbReference type="AlphaFoldDB" id="B6BKH6"/>
<dbReference type="OrthoDB" id="9760689at2"/>
<evidence type="ECO:0000313" key="3">
    <source>
        <dbReference type="Proteomes" id="UP000006431"/>
    </source>
</evidence>
<evidence type="ECO:0000313" key="2">
    <source>
        <dbReference type="EMBL" id="EHP29031.1"/>
    </source>
</evidence>
<dbReference type="PATRIC" id="fig|929558.5.peg.502"/>
<comment type="caution">
    <text evidence="2">The sequence shown here is derived from an EMBL/GenBank/DDBJ whole genome shotgun (WGS) entry which is preliminary data.</text>
</comment>
<feature type="domain" description="Methyltransferase type 11" evidence="1">
    <location>
        <begin position="19"/>
        <end position="96"/>
    </location>
</feature>
<dbReference type="SUPFAM" id="SSF53335">
    <property type="entry name" value="S-adenosyl-L-methionine-dependent methyltransferases"/>
    <property type="match status" value="1"/>
</dbReference>
<dbReference type="RefSeq" id="WP_008337975.1">
    <property type="nucleotide sequence ID" value="NZ_AFRZ01000001.1"/>
</dbReference>
<evidence type="ECO:0000259" key="1">
    <source>
        <dbReference type="Pfam" id="PF08241"/>
    </source>
</evidence>
<sequence>MNKKYKLNLGCASRPIEGYINIDIDDKETMRKRYPNINIPDDIEIFQYDIFNLPFDFESIHEVRSESMIEHLSFLEEKKFFLEMKRVLKKDGLLVFSVPDFEDTVKKWLNAKDDWKDFYRNDDEAIDNQHWFGNNSYSFGNRWGYLTASIFGPQNSEGQFHKNAYTEAKIKAMMKYLGFEVVEISRFNWKEDRDLMLNIIAKKKK</sequence>
<name>B6BKH6_SULGG</name>
<keyword evidence="3" id="KW-1185">Reference proteome</keyword>
<accession>B6BKH6</accession>
<dbReference type="STRING" id="929558.SMGD1_0504"/>
<dbReference type="EMBL" id="AFRZ01000001">
    <property type="protein sequence ID" value="EHP29031.1"/>
    <property type="molecule type" value="Genomic_DNA"/>
</dbReference>
<dbReference type="eggNOG" id="COG4627">
    <property type="taxonomic scope" value="Bacteria"/>
</dbReference>
<organism evidence="2 3">
    <name type="scientific">Sulfurimonas gotlandica (strain DSM 19862 / JCM 16533 / GD1)</name>
    <dbReference type="NCBI Taxonomy" id="929558"/>
    <lineage>
        <taxon>Bacteria</taxon>
        <taxon>Pseudomonadati</taxon>
        <taxon>Campylobacterota</taxon>
        <taxon>Epsilonproteobacteria</taxon>
        <taxon>Campylobacterales</taxon>
        <taxon>Sulfurimonadaceae</taxon>
        <taxon>Sulfurimonas</taxon>
    </lineage>
</organism>
<dbReference type="InterPro" id="IPR013216">
    <property type="entry name" value="Methyltransf_11"/>
</dbReference>
<dbReference type="Proteomes" id="UP000006431">
    <property type="component" value="Unassembled WGS sequence"/>
</dbReference>
<protein>
    <recommendedName>
        <fullName evidence="1">Methyltransferase type 11 domain-containing protein</fullName>
    </recommendedName>
</protein>
<gene>
    <name evidence="2" type="ORF">SMGD1_0504</name>
</gene>
<accession>H1FVA5</accession>
<proteinExistence type="predicted"/>
<dbReference type="HOGENOM" id="CLU_1336944_0_0_7"/>
<dbReference type="Gene3D" id="3.40.50.150">
    <property type="entry name" value="Vaccinia Virus protein VP39"/>
    <property type="match status" value="1"/>
</dbReference>
<dbReference type="InterPro" id="IPR029063">
    <property type="entry name" value="SAM-dependent_MTases_sf"/>
</dbReference>
<reference evidence="2 3" key="1">
    <citation type="journal article" date="2012" name="Proc. Natl. Acad. Sci. U.S.A.">
        <title>Genome and physiology of a model Epsilonproteobacterium responsible for sulfide detoxification in marine oxygen depletion zones.</title>
        <authorList>
            <person name="Grote J."/>
            <person name="Schott T."/>
            <person name="Bruckner C.G."/>
            <person name="Glockner F.O."/>
            <person name="Jost G."/>
            <person name="Teeling H."/>
            <person name="Labrenz M."/>
            <person name="Jurgens K."/>
        </authorList>
    </citation>
    <scope>NUCLEOTIDE SEQUENCE [LARGE SCALE GENOMIC DNA]</scope>
    <source>
        <strain evidence="2 3">GD1</strain>
    </source>
</reference>
<dbReference type="CDD" id="cd02440">
    <property type="entry name" value="AdoMet_MTases"/>
    <property type="match status" value="1"/>
</dbReference>
<dbReference type="GO" id="GO:0008757">
    <property type="term" value="F:S-adenosylmethionine-dependent methyltransferase activity"/>
    <property type="evidence" value="ECO:0007669"/>
    <property type="project" value="InterPro"/>
</dbReference>